<sequence length="34" mass="3563">MPSTLPAPRISRSFNATAMPAPSSLFCAIVANRS</sequence>
<dbReference type="AlphaFoldDB" id="A0A655JQY3"/>
<dbReference type="Proteomes" id="UP000044938">
    <property type="component" value="Unassembled WGS sequence"/>
</dbReference>
<dbReference type="Proteomes" id="UP000048289">
    <property type="component" value="Unassembled WGS sequence"/>
</dbReference>
<proteinExistence type="predicted"/>
<evidence type="ECO:0000313" key="2">
    <source>
        <dbReference type="EMBL" id="COX42347.1"/>
    </source>
</evidence>
<protein>
    <submittedName>
        <fullName evidence="2">Uncharacterized protein</fullName>
    </submittedName>
</protein>
<gene>
    <name evidence="1" type="ORF">ERS007681_04247</name>
    <name evidence="2" type="ORF">ERS007720_04480</name>
    <name evidence="3" type="ORF">ERS007739_05650</name>
</gene>
<evidence type="ECO:0000313" key="6">
    <source>
        <dbReference type="Proteomes" id="UP000048289"/>
    </source>
</evidence>
<evidence type="ECO:0000313" key="3">
    <source>
        <dbReference type="EMBL" id="CPC30529.1"/>
    </source>
</evidence>
<organism evidence="2 5">
    <name type="scientific">Mycobacterium tuberculosis</name>
    <dbReference type="NCBI Taxonomy" id="1773"/>
    <lineage>
        <taxon>Bacteria</taxon>
        <taxon>Bacillati</taxon>
        <taxon>Actinomycetota</taxon>
        <taxon>Actinomycetes</taxon>
        <taxon>Mycobacteriales</taxon>
        <taxon>Mycobacteriaceae</taxon>
        <taxon>Mycobacterium</taxon>
        <taxon>Mycobacterium tuberculosis complex</taxon>
    </lineage>
</organism>
<dbReference type="EMBL" id="CSAJ01000967">
    <property type="protein sequence ID" value="COX42347.1"/>
    <property type="molecule type" value="Genomic_DNA"/>
</dbReference>
<reference evidence="4 5" key="1">
    <citation type="submission" date="2015-03" db="EMBL/GenBank/DDBJ databases">
        <authorList>
            <consortium name="Pathogen Informatics"/>
        </authorList>
    </citation>
    <scope>NUCLEOTIDE SEQUENCE [LARGE SCALE GENOMIC DNA]</scope>
    <source>
        <strain evidence="1 6">G09901357</strain>
        <strain evidence="2 5">M09401471</strain>
        <strain evidence="4">N09902308</strain>
    </source>
</reference>
<dbReference type="Proteomes" id="UP000039021">
    <property type="component" value="Unassembled WGS sequence"/>
</dbReference>
<dbReference type="EMBL" id="CSBK01004990">
    <property type="protein sequence ID" value="CPC30529.1"/>
    <property type="molecule type" value="Genomic_DNA"/>
</dbReference>
<evidence type="ECO:0000313" key="1">
    <source>
        <dbReference type="EMBL" id="CFE46983.1"/>
    </source>
</evidence>
<accession>A0A655JQY3</accession>
<reference evidence="3" key="2">
    <citation type="submission" date="2015-03" db="EMBL/GenBank/DDBJ databases">
        <authorList>
            <consortium name="Pathogen Informatics"/>
            <person name="Murphy D."/>
        </authorList>
    </citation>
    <scope>NUCLEOTIDE SEQUENCE</scope>
    <source>
        <strain evidence="3">N09902308</strain>
    </source>
</reference>
<dbReference type="EMBL" id="CFOE01000960">
    <property type="protein sequence ID" value="CFE46983.1"/>
    <property type="molecule type" value="Genomic_DNA"/>
</dbReference>
<evidence type="ECO:0000313" key="4">
    <source>
        <dbReference type="Proteomes" id="UP000039021"/>
    </source>
</evidence>
<name>A0A655JQY3_MYCTX</name>
<evidence type="ECO:0000313" key="5">
    <source>
        <dbReference type="Proteomes" id="UP000044938"/>
    </source>
</evidence>